<dbReference type="GO" id="GO:0005524">
    <property type="term" value="F:ATP binding"/>
    <property type="evidence" value="ECO:0007669"/>
    <property type="project" value="UniProtKB-UniRule"/>
</dbReference>
<feature type="transmembrane region" description="Helical" evidence="10">
    <location>
        <begin position="39"/>
        <end position="60"/>
    </location>
</feature>
<dbReference type="HAMAP" id="MF_01499">
    <property type="entry name" value="DacA"/>
    <property type="match status" value="1"/>
</dbReference>
<evidence type="ECO:0000256" key="4">
    <source>
        <dbReference type="ARBA" id="ARBA00022692"/>
    </source>
</evidence>
<name>B3QZB0_CHLT3</name>
<dbReference type="Pfam" id="PF19293">
    <property type="entry name" value="CdaA_N"/>
    <property type="match status" value="1"/>
</dbReference>
<comment type="catalytic activity">
    <reaction evidence="1 10">
        <text>2 ATP = 3',3'-c-di-AMP + 2 diphosphate</text>
        <dbReference type="Rhea" id="RHEA:35655"/>
        <dbReference type="ChEBI" id="CHEBI:30616"/>
        <dbReference type="ChEBI" id="CHEBI:33019"/>
        <dbReference type="ChEBI" id="CHEBI:71500"/>
        <dbReference type="EC" id="2.7.7.85"/>
    </reaction>
</comment>
<dbReference type="InterPro" id="IPR003390">
    <property type="entry name" value="DNA_integrity_scan_DisA_N"/>
</dbReference>
<feature type="transmembrane region" description="Helical" evidence="10">
    <location>
        <begin position="66"/>
        <end position="82"/>
    </location>
</feature>
<dbReference type="GO" id="GO:0006171">
    <property type="term" value="P:cAMP biosynthetic process"/>
    <property type="evidence" value="ECO:0007669"/>
    <property type="project" value="InterPro"/>
</dbReference>
<evidence type="ECO:0000313" key="13">
    <source>
        <dbReference type="Proteomes" id="UP000001208"/>
    </source>
</evidence>
<comment type="caution">
    <text evidence="10">Lacks conserved residue(s) required for the propagation of feature annotation.</text>
</comment>
<dbReference type="EC" id="2.7.7.85" evidence="10"/>
<dbReference type="FunFam" id="3.40.1700.10:FF:000002">
    <property type="entry name" value="Diadenylate cyclase"/>
    <property type="match status" value="1"/>
</dbReference>
<keyword evidence="8 10" id="KW-1133">Transmembrane helix</keyword>
<protein>
    <recommendedName>
        <fullName evidence="10">Diadenylate cyclase</fullName>
        <shortName evidence="10">DAC</shortName>
        <ecNumber evidence="10">2.7.7.85</ecNumber>
    </recommendedName>
    <alternativeName>
        <fullName evidence="10">Cyclic-di-AMP synthase</fullName>
        <shortName evidence="10">c-di-AMP synthase</shortName>
    </alternativeName>
</protein>
<dbReference type="Gene3D" id="3.40.1700.10">
    <property type="entry name" value="DNA integrity scanning protein, DisA, N-terminal domain"/>
    <property type="match status" value="1"/>
</dbReference>
<dbReference type="InterPro" id="IPR036888">
    <property type="entry name" value="DNA_integrity_DisA_N_sf"/>
</dbReference>
<dbReference type="AlphaFoldDB" id="B3QZB0"/>
<dbReference type="InterPro" id="IPR014046">
    <property type="entry name" value="C-di-AMP_synthase"/>
</dbReference>
<dbReference type="HOGENOM" id="CLU_038561_0_1_10"/>
<keyword evidence="2 10" id="KW-1003">Cell membrane</keyword>
<keyword evidence="7 10" id="KW-0067">ATP-binding</keyword>
<dbReference type="GO" id="GO:0004016">
    <property type="term" value="F:adenylate cyclase activity"/>
    <property type="evidence" value="ECO:0007669"/>
    <property type="project" value="UniProtKB-UniRule"/>
</dbReference>
<dbReference type="STRING" id="517418.Ctha_1340"/>
<comment type="subunit">
    <text evidence="10">Probably a homodimer.</text>
</comment>
<evidence type="ECO:0000256" key="6">
    <source>
        <dbReference type="ARBA" id="ARBA00022741"/>
    </source>
</evidence>
<dbReference type="Pfam" id="PF02457">
    <property type="entry name" value="DAC"/>
    <property type="match status" value="1"/>
</dbReference>
<proteinExistence type="inferred from homology"/>
<dbReference type="PANTHER" id="PTHR34185">
    <property type="entry name" value="DIADENYLATE CYCLASE"/>
    <property type="match status" value="1"/>
</dbReference>
<dbReference type="KEGG" id="cts:Ctha_1340"/>
<reference evidence="12 13" key="1">
    <citation type="submission" date="2008-06" db="EMBL/GenBank/DDBJ databases">
        <title>Complete sequence of Chloroherpeton thalassium ATCC 35110.</title>
        <authorList>
            <consortium name="US DOE Joint Genome Institute"/>
            <person name="Lucas S."/>
            <person name="Copeland A."/>
            <person name="Lapidus A."/>
            <person name="Glavina del Rio T."/>
            <person name="Dalin E."/>
            <person name="Tice H."/>
            <person name="Bruce D."/>
            <person name="Goodwin L."/>
            <person name="Pitluck S."/>
            <person name="Schmutz J."/>
            <person name="Larimer F."/>
            <person name="Land M."/>
            <person name="Hauser L."/>
            <person name="Kyrpides N."/>
            <person name="Mikhailova N."/>
            <person name="Liu Z."/>
            <person name="Li T."/>
            <person name="Zhao F."/>
            <person name="Overmann J."/>
            <person name="Bryant D.A."/>
            <person name="Richardson P."/>
        </authorList>
    </citation>
    <scope>NUCLEOTIDE SEQUENCE [LARGE SCALE GENOMIC DNA]</scope>
    <source>
        <strain evidence="13">ATCC 35110 / GB-78</strain>
    </source>
</reference>
<evidence type="ECO:0000256" key="10">
    <source>
        <dbReference type="HAMAP-Rule" id="MF_01499"/>
    </source>
</evidence>
<dbReference type="RefSeq" id="WP_012499887.1">
    <property type="nucleotide sequence ID" value="NC_011026.1"/>
</dbReference>
<evidence type="ECO:0000259" key="11">
    <source>
        <dbReference type="PROSITE" id="PS51794"/>
    </source>
</evidence>
<dbReference type="GO" id="GO:0106408">
    <property type="term" value="F:diadenylate cyclase activity"/>
    <property type="evidence" value="ECO:0007669"/>
    <property type="project" value="UniProtKB-EC"/>
</dbReference>
<evidence type="ECO:0000313" key="12">
    <source>
        <dbReference type="EMBL" id="ACF13803.1"/>
    </source>
</evidence>
<dbReference type="OrthoDB" id="9807385at2"/>
<comment type="function">
    <text evidence="10">Catalyzes the condensation of 2 ATP molecules into cyclic di-AMP (c-di-AMP), a second messenger used to regulate differing processes in different bacteria.</text>
</comment>
<evidence type="ECO:0000256" key="9">
    <source>
        <dbReference type="ARBA" id="ARBA00023136"/>
    </source>
</evidence>
<evidence type="ECO:0000256" key="7">
    <source>
        <dbReference type="ARBA" id="ARBA00022840"/>
    </source>
</evidence>
<evidence type="ECO:0000256" key="5">
    <source>
        <dbReference type="ARBA" id="ARBA00022695"/>
    </source>
</evidence>
<keyword evidence="10" id="KW-0997">Cell inner membrane</keyword>
<evidence type="ECO:0000256" key="2">
    <source>
        <dbReference type="ARBA" id="ARBA00022475"/>
    </source>
</evidence>
<keyword evidence="4 10" id="KW-0812">Transmembrane</keyword>
<dbReference type="InterPro" id="IPR050338">
    <property type="entry name" value="DisA"/>
</dbReference>
<evidence type="ECO:0000256" key="1">
    <source>
        <dbReference type="ARBA" id="ARBA00000877"/>
    </source>
</evidence>
<dbReference type="EMBL" id="CP001100">
    <property type="protein sequence ID" value="ACF13803.1"/>
    <property type="molecule type" value="Genomic_DNA"/>
</dbReference>
<feature type="domain" description="DAC" evidence="11">
    <location>
        <begin position="83"/>
        <end position="242"/>
    </location>
</feature>
<organism evidence="12 13">
    <name type="scientific">Chloroherpeton thalassium (strain ATCC 35110 / GB-78)</name>
    <dbReference type="NCBI Taxonomy" id="517418"/>
    <lineage>
        <taxon>Bacteria</taxon>
        <taxon>Pseudomonadati</taxon>
        <taxon>Chlorobiota</taxon>
        <taxon>Chlorobiia</taxon>
        <taxon>Chlorobiales</taxon>
        <taxon>Chloroherpetonaceae</taxon>
        <taxon>Chloroherpeton</taxon>
    </lineage>
</organism>
<sequence length="262" mass="29096">MELFRIGFLSFTLLDLADVSLVAFMLYKTYQYMKGTLAAQIFLGLLVLLAGSAVASFLNLTSLDWIFSRLTSIWFIVVVILFQPEIRRMLLFLGQHRIFGKFFQNSSEEVINAVVSAVGELVDLHYGALIVFARNTGLRIYVETGEQIGAKVSKRLLVSLFFPNTPLHDGAVIIKNATIEAARCVLPLTQNESISETFGMRHRSALGISEISDAFVVIVSEESGRVSVAENGQLFSGLSLPELRERLRHALSEKHVPAEETV</sequence>
<keyword evidence="3 10" id="KW-0808">Transferase</keyword>
<keyword evidence="9 10" id="KW-0472">Membrane</keyword>
<dbReference type="InterPro" id="IPR034701">
    <property type="entry name" value="CdaA"/>
</dbReference>
<dbReference type="NCBIfam" id="TIGR00159">
    <property type="entry name" value="diadenylate cyclase CdaA"/>
    <property type="match status" value="1"/>
</dbReference>
<dbReference type="PANTHER" id="PTHR34185:SF1">
    <property type="entry name" value="DIADENYLATE CYCLASE"/>
    <property type="match status" value="1"/>
</dbReference>
<dbReference type="Proteomes" id="UP000001208">
    <property type="component" value="Chromosome"/>
</dbReference>
<keyword evidence="13" id="KW-1185">Reference proteome</keyword>
<feature type="transmembrane region" description="Helical" evidence="10">
    <location>
        <begin position="6"/>
        <end position="27"/>
    </location>
</feature>
<gene>
    <name evidence="10" type="primary">dacA</name>
    <name evidence="12" type="ordered locus">Ctha_1340</name>
</gene>
<evidence type="ECO:0000256" key="8">
    <source>
        <dbReference type="ARBA" id="ARBA00022989"/>
    </source>
</evidence>
<dbReference type="PIRSF" id="PIRSF004793">
    <property type="entry name" value="UCP004793"/>
    <property type="match status" value="1"/>
</dbReference>
<comment type="similarity">
    <text evidence="10">Belongs to the adenylate cyclase family. DacA/CdaA subfamily.</text>
</comment>
<evidence type="ECO:0000256" key="3">
    <source>
        <dbReference type="ARBA" id="ARBA00022679"/>
    </source>
</evidence>
<dbReference type="eggNOG" id="COG1624">
    <property type="taxonomic scope" value="Bacteria"/>
</dbReference>
<keyword evidence="6 10" id="KW-0547">Nucleotide-binding</keyword>
<dbReference type="InterPro" id="IPR045585">
    <property type="entry name" value="CdaA_N"/>
</dbReference>
<accession>B3QZB0</accession>
<dbReference type="PROSITE" id="PS51794">
    <property type="entry name" value="DAC"/>
    <property type="match status" value="1"/>
</dbReference>
<keyword evidence="5 10" id="KW-0548">Nucleotidyltransferase</keyword>
<dbReference type="SUPFAM" id="SSF143597">
    <property type="entry name" value="YojJ-like"/>
    <property type="match status" value="1"/>
</dbReference>